<accession>A0A1X7T2N0</accession>
<dbReference type="EnsemblMetazoa" id="Aqu2.1.08735_001">
    <property type="protein sequence ID" value="Aqu2.1.08735_001"/>
    <property type="gene ID" value="Aqu2.1.08735"/>
</dbReference>
<protein>
    <submittedName>
        <fullName evidence="1">Uncharacterized protein</fullName>
    </submittedName>
</protein>
<evidence type="ECO:0000313" key="1">
    <source>
        <dbReference type="EnsemblMetazoa" id="Aqu2.1.08735_001"/>
    </source>
</evidence>
<dbReference type="AlphaFoldDB" id="A0A1X7T2N0"/>
<name>A0A1X7T2N0_AMPQE</name>
<organism evidence="1">
    <name type="scientific">Amphimedon queenslandica</name>
    <name type="common">Sponge</name>
    <dbReference type="NCBI Taxonomy" id="400682"/>
    <lineage>
        <taxon>Eukaryota</taxon>
        <taxon>Metazoa</taxon>
        <taxon>Porifera</taxon>
        <taxon>Demospongiae</taxon>
        <taxon>Heteroscleromorpha</taxon>
        <taxon>Haplosclerida</taxon>
        <taxon>Niphatidae</taxon>
        <taxon>Amphimedon</taxon>
    </lineage>
</organism>
<proteinExistence type="predicted"/>
<reference evidence="1" key="1">
    <citation type="submission" date="2017-05" db="UniProtKB">
        <authorList>
            <consortium name="EnsemblMetazoa"/>
        </authorList>
    </citation>
    <scope>IDENTIFICATION</scope>
</reference>
<sequence>AWVRGISQHIYTFYVFFLDSTKVALLVPHVAD</sequence>
<dbReference type="InParanoid" id="A0A1X7T2N0"/>